<name>A0A139LB88_BACOV</name>
<gene>
    <name evidence="9" type="ORF">F3D66_03305</name>
    <name evidence="8" type="ORF">F3D71_02385</name>
    <name evidence="7" type="ORF">F3F25_17590</name>
    <name evidence="10" type="ORF">PO382_17065</name>
    <name evidence="11" type="ORF">PQ628_03750</name>
</gene>
<reference evidence="10" key="2">
    <citation type="submission" date="2022-10" db="EMBL/GenBank/DDBJ databases">
        <title>Human gut microbiome strain richness.</title>
        <authorList>
            <person name="Chen-Liaw A."/>
        </authorList>
    </citation>
    <scope>NUCLEOTIDE SEQUENCE</scope>
    <source>
        <strain evidence="10">BSD2780120875st1_E1_BSD2780120875_150330</strain>
        <strain evidence="11">RTP21484st1_H8_RTP21484_190118</strain>
    </source>
</reference>
<evidence type="ECO:0000256" key="1">
    <source>
        <dbReference type="ARBA" id="ARBA00022553"/>
    </source>
</evidence>
<protein>
    <submittedName>
        <fullName evidence="8">DUF86 domain-containing protein</fullName>
    </submittedName>
</protein>
<evidence type="ECO:0000313" key="7">
    <source>
        <dbReference type="EMBL" id="KAA3926245.1"/>
    </source>
</evidence>
<dbReference type="PANTHER" id="PTHR34139:SF1">
    <property type="entry name" value="RNASE MJ1380-RELATED"/>
    <property type="match status" value="1"/>
</dbReference>
<accession>A0A139LB88</accession>
<dbReference type="Pfam" id="PF01934">
    <property type="entry name" value="HepT-like"/>
    <property type="match status" value="1"/>
</dbReference>
<dbReference type="EMBL" id="VWLE01000014">
    <property type="protein sequence ID" value="KAA3954393.1"/>
    <property type="molecule type" value="Genomic_DNA"/>
</dbReference>
<sequence>MQSISNADILDMLLFVEERINTTIERCGSVISVNDFLASPDKMDIFDATCMRLQTIGETVKNIDNLTNHELLINYAGTPWRSIIGLRNIISHEYLSIDPEEIFKIVKVHLPGLLLAIQQIRNDIAASI</sequence>
<keyword evidence="5" id="KW-0378">Hydrolase</keyword>
<dbReference type="GO" id="GO:0016787">
    <property type="term" value="F:hydrolase activity"/>
    <property type="evidence" value="ECO:0007669"/>
    <property type="project" value="UniProtKB-KW"/>
</dbReference>
<evidence type="ECO:0000313" key="11">
    <source>
        <dbReference type="EMBL" id="MDC7957315.1"/>
    </source>
</evidence>
<evidence type="ECO:0000256" key="3">
    <source>
        <dbReference type="ARBA" id="ARBA00022722"/>
    </source>
</evidence>
<dbReference type="PANTHER" id="PTHR34139">
    <property type="entry name" value="UPF0331 PROTEIN MJ0127"/>
    <property type="match status" value="1"/>
</dbReference>
<keyword evidence="2" id="KW-1277">Toxin-antitoxin system</keyword>
<dbReference type="Proteomes" id="UP001215078">
    <property type="component" value="Unassembled WGS sequence"/>
</dbReference>
<evidence type="ECO:0000313" key="14">
    <source>
        <dbReference type="Proteomes" id="UP000473905"/>
    </source>
</evidence>
<dbReference type="InterPro" id="IPR008201">
    <property type="entry name" value="HepT-like"/>
</dbReference>
<dbReference type="Gene3D" id="1.20.120.580">
    <property type="entry name" value="bsu32300-like"/>
    <property type="match status" value="1"/>
</dbReference>
<evidence type="ECO:0000256" key="5">
    <source>
        <dbReference type="ARBA" id="ARBA00022801"/>
    </source>
</evidence>
<evidence type="ECO:0000256" key="6">
    <source>
        <dbReference type="ARBA" id="ARBA00024207"/>
    </source>
</evidence>
<keyword evidence="1" id="KW-0597">Phosphoprotein</keyword>
<dbReference type="AlphaFoldDB" id="A0A139LB88"/>
<dbReference type="EMBL" id="VWKB01000003">
    <property type="protein sequence ID" value="KAA4103858.1"/>
    <property type="molecule type" value="Genomic_DNA"/>
</dbReference>
<evidence type="ECO:0000313" key="9">
    <source>
        <dbReference type="EMBL" id="KAA4103858.1"/>
    </source>
</evidence>
<organism evidence="8 12">
    <name type="scientific">Bacteroides ovatus</name>
    <dbReference type="NCBI Taxonomy" id="28116"/>
    <lineage>
        <taxon>Bacteria</taxon>
        <taxon>Pseudomonadati</taxon>
        <taxon>Bacteroidota</taxon>
        <taxon>Bacteroidia</taxon>
        <taxon>Bacteroidales</taxon>
        <taxon>Bacteroidaceae</taxon>
        <taxon>Bacteroides</taxon>
    </lineage>
</organism>
<dbReference type="GO" id="GO:0000166">
    <property type="term" value="F:nucleotide binding"/>
    <property type="evidence" value="ECO:0007669"/>
    <property type="project" value="UniProtKB-KW"/>
</dbReference>
<dbReference type="GO" id="GO:0004540">
    <property type="term" value="F:RNA nuclease activity"/>
    <property type="evidence" value="ECO:0007669"/>
    <property type="project" value="InterPro"/>
</dbReference>
<dbReference type="RefSeq" id="WP_004317062.1">
    <property type="nucleotide sequence ID" value="NZ_CAAKNR010000095.1"/>
</dbReference>
<comment type="similarity">
    <text evidence="6">Belongs to the HepT RNase toxin family.</text>
</comment>
<evidence type="ECO:0000313" key="12">
    <source>
        <dbReference type="Proteomes" id="UP000323717"/>
    </source>
</evidence>
<proteinExistence type="inferred from homology"/>
<evidence type="ECO:0000256" key="4">
    <source>
        <dbReference type="ARBA" id="ARBA00022741"/>
    </source>
</evidence>
<dbReference type="Proteomes" id="UP000473905">
    <property type="component" value="Unassembled WGS sequence"/>
</dbReference>
<evidence type="ECO:0000313" key="10">
    <source>
        <dbReference type="EMBL" id="MDC2743934.1"/>
    </source>
</evidence>
<dbReference type="EMBL" id="JAQQPO010000003">
    <property type="protein sequence ID" value="MDC7957315.1"/>
    <property type="molecule type" value="Genomic_DNA"/>
</dbReference>
<dbReference type="GO" id="GO:0110001">
    <property type="term" value="C:toxin-antitoxin complex"/>
    <property type="evidence" value="ECO:0007669"/>
    <property type="project" value="InterPro"/>
</dbReference>
<dbReference type="EMBL" id="JAQNZF010000024">
    <property type="protein sequence ID" value="MDC2743934.1"/>
    <property type="molecule type" value="Genomic_DNA"/>
</dbReference>
<keyword evidence="14" id="KW-1185">Reference proteome</keyword>
<dbReference type="InterPro" id="IPR051813">
    <property type="entry name" value="HepT_RNase_toxin"/>
</dbReference>
<comment type="caution">
    <text evidence="8">The sequence shown here is derived from an EMBL/GenBank/DDBJ whole genome shotgun (WGS) entry which is preliminary data.</text>
</comment>
<keyword evidence="3" id="KW-0540">Nuclease</keyword>
<dbReference type="Proteomes" id="UP000323717">
    <property type="component" value="Unassembled WGS sequence"/>
</dbReference>
<dbReference type="Proteomes" id="UP001219389">
    <property type="component" value="Unassembled WGS sequence"/>
</dbReference>
<evidence type="ECO:0000256" key="2">
    <source>
        <dbReference type="ARBA" id="ARBA00022649"/>
    </source>
</evidence>
<evidence type="ECO:0000313" key="8">
    <source>
        <dbReference type="EMBL" id="KAA3954393.1"/>
    </source>
</evidence>
<dbReference type="GeneID" id="69482331"/>
<dbReference type="InterPro" id="IPR037038">
    <property type="entry name" value="HepT-like_sf"/>
</dbReference>
<dbReference type="EMBL" id="VWLB01000031">
    <property type="protein sequence ID" value="KAA3926245.1"/>
    <property type="molecule type" value="Genomic_DNA"/>
</dbReference>
<keyword evidence="4" id="KW-0547">Nucleotide-binding</keyword>
<dbReference type="Proteomes" id="UP000365824">
    <property type="component" value="Unassembled WGS sequence"/>
</dbReference>
<evidence type="ECO:0000313" key="13">
    <source>
        <dbReference type="Proteomes" id="UP000365824"/>
    </source>
</evidence>
<reference evidence="12 13" key="1">
    <citation type="journal article" date="2019" name="Nat. Med.">
        <title>A library of human gut bacterial isolates paired with longitudinal multiomics data enables mechanistic microbiome research.</title>
        <authorList>
            <person name="Poyet M."/>
            <person name="Groussin M."/>
            <person name="Gibbons S.M."/>
            <person name="Avila-Pacheco J."/>
            <person name="Jiang X."/>
            <person name="Kearney S.M."/>
            <person name="Perrotta A.R."/>
            <person name="Berdy B."/>
            <person name="Zhao S."/>
            <person name="Lieberman T.D."/>
            <person name="Swanson P.K."/>
            <person name="Smith M."/>
            <person name="Roesemann S."/>
            <person name="Alexander J.E."/>
            <person name="Rich S.A."/>
            <person name="Livny J."/>
            <person name="Vlamakis H."/>
            <person name="Clish C."/>
            <person name="Bullock K."/>
            <person name="Deik A."/>
            <person name="Scott J."/>
            <person name="Pierce K.A."/>
            <person name="Xavier R.J."/>
            <person name="Alm E.J."/>
        </authorList>
    </citation>
    <scope>NUCLEOTIDE SEQUENCE [LARGE SCALE GENOMIC DNA]</scope>
    <source>
        <strain evidence="9 14">BIOML-A134</strain>
        <strain evidence="7 13">BIOML-A160</strain>
        <strain evidence="8 12">BIOML-A163</strain>
    </source>
</reference>